<evidence type="ECO:0000313" key="3">
    <source>
        <dbReference type="Proteomes" id="UP000000552"/>
    </source>
</evidence>
<dbReference type="Proteomes" id="UP000000552">
    <property type="component" value="Chromosome"/>
</dbReference>
<evidence type="ECO:0000256" key="1">
    <source>
        <dbReference type="SAM" id="MobiDB-lite"/>
    </source>
</evidence>
<proteinExistence type="predicted"/>
<feature type="region of interest" description="Disordered" evidence="1">
    <location>
        <begin position="1"/>
        <end position="39"/>
    </location>
</feature>
<dbReference type="HOGENOM" id="CLU_1244505_0_0_5"/>
<gene>
    <name evidence="2" type="ordered locus">mll8754</name>
</gene>
<dbReference type="KEGG" id="mlo:mll8754"/>
<protein>
    <submittedName>
        <fullName evidence="2">Mll8754 protein</fullName>
    </submittedName>
</protein>
<dbReference type="eggNOG" id="COG3335">
    <property type="taxonomic scope" value="Bacteria"/>
</dbReference>
<dbReference type="AlphaFoldDB" id="Q98A52"/>
<sequence length="222" mass="24476">MPPSAACGQRRPRSGCTSTGAASRFKRRRRTPPHSSAPNVLRRRRTWFDGQLDLDPERLIFINETAASTKMARLRGRSLRGERLSGGRSSRPWEDHHIHGRPAAGRLGGANAARWPMNGSAFLAYAQQVRAPELRPGDIVVVDNLPAHKISGVREVIEKVGAAPVPAAASRLQPDRDGFLETPGSPEKGCNPNHRRTLVGRGQLPRSFHSRGMQPLFRGRRL</sequence>
<organism evidence="2 3">
    <name type="scientific">Mesorhizobium japonicum (strain LMG 29417 / CECT 9101 / MAFF 303099)</name>
    <name type="common">Mesorhizobium loti (strain MAFF 303099)</name>
    <dbReference type="NCBI Taxonomy" id="266835"/>
    <lineage>
        <taxon>Bacteria</taxon>
        <taxon>Pseudomonadati</taxon>
        <taxon>Pseudomonadota</taxon>
        <taxon>Alphaproteobacteria</taxon>
        <taxon>Hyphomicrobiales</taxon>
        <taxon>Phyllobacteriaceae</taxon>
        <taxon>Mesorhizobium</taxon>
    </lineage>
</organism>
<evidence type="ECO:0000313" key="2">
    <source>
        <dbReference type="EMBL" id="BAB52485.1"/>
    </source>
</evidence>
<reference evidence="2 3" key="1">
    <citation type="journal article" date="2000" name="DNA Res.">
        <title>Complete genome structure of the nitrogen-fixing symbiotic bacterium Mesorhizobium loti.</title>
        <authorList>
            <person name="Kaneko T."/>
            <person name="Nakamura Y."/>
            <person name="Sato S."/>
            <person name="Asamizu E."/>
            <person name="Kato T."/>
            <person name="Sasamoto S."/>
            <person name="Watanabe A."/>
            <person name="Idesawa K."/>
            <person name="Ishikawa A."/>
            <person name="Kawashima K."/>
            <person name="Kimura T."/>
            <person name="Kishida Y."/>
            <person name="Kiyokawa C."/>
            <person name="Kohara M."/>
            <person name="Matsumoto M."/>
            <person name="Matsuno A."/>
            <person name="Mochizuki Y."/>
            <person name="Nakayama S."/>
            <person name="Nakazaki N."/>
            <person name="Shimpo S."/>
            <person name="Sugimoto M."/>
            <person name="Takeuchi C."/>
            <person name="Yamada M."/>
            <person name="Tabata S."/>
        </authorList>
    </citation>
    <scope>NUCLEOTIDE SEQUENCE [LARGE SCALE GENOMIC DNA]</scope>
    <source>
        <strain evidence="3">LMG 29417 / CECT 9101 / MAFF 303099</strain>
    </source>
</reference>
<dbReference type="EMBL" id="BA000012">
    <property type="protein sequence ID" value="BAB52485.1"/>
    <property type="molecule type" value="Genomic_DNA"/>
</dbReference>
<accession>Q98A52</accession>
<name>Q98A52_RHILO</name>